<sequence>MAWTTRNSLNRWCLRSLHENSASPLPDLLGDADAGVAALARQRHKGRPPLMNSCVAPHCDAWRPLDAERGICLFREMVKAEIAGK</sequence>
<dbReference type="RefSeq" id="WP_203385935.1">
    <property type="nucleotide sequence ID" value="NZ_CP064781.1"/>
</dbReference>
<evidence type="ECO:0000313" key="1">
    <source>
        <dbReference type="EMBL" id="QRJ62403.1"/>
    </source>
</evidence>
<dbReference type="KEGG" id="ares:IWH25_11430"/>
<dbReference type="AlphaFoldDB" id="A0A974PWG7"/>
<organism evidence="1 2">
    <name type="scientific">Azospira restricta</name>
    <dbReference type="NCBI Taxonomy" id="404405"/>
    <lineage>
        <taxon>Bacteria</taxon>
        <taxon>Pseudomonadati</taxon>
        <taxon>Pseudomonadota</taxon>
        <taxon>Betaproteobacteria</taxon>
        <taxon>Rhodocyclales</taxon>
        <taxon>Rhodocyclaceae</taxon>
        <taxon>Azospira</taxon>
    </lineage>
</organism>
<name>A0A974PWG7_9RHOO</name>
<evidence type="ECO:0000313" key="2">
    <source>
        <dbReference type="Proteomes" id="UP000663444"/>
    </source>
</evidence>
<keyword evidence="2" id="KW-1185">Reference proteome</keyword>
<dbReference type="Proteomes" id="UP000663444">
    <property type="component" value="Chromosome"/>
</dbReference>
<proteinExistence type="predicted"/>
<gene>
    <name evidence="1" type="ORF">IWH25_11430</name>
</gene>
<protein>
    <submittedName>
        <fullName evidence="1">Uncharacterized protein</fullName>
    </submittedName>
</protein>
<accession>A0A974PWG7</accession>
<dbReference type="EMBL" id="CP064781">
    <property type="protein sequence ID" value="QRJ62403.1"/>
    <property type="molecule type" value="Genomic_DNA"/>
</dbReference>
<reference evidence="1" key="1">
    <citation type="submission" date="2020-11" db="EMBL/GenBank/DDBJ databases">
        <title>Azospira restricta DSM 18626 genome sequence.</title>
        <authorList>
            <person name="Moe W.M."/>
        </authorList>
    </citation>
    <scope>NUCLEOTIDE SEQUENCE</scope>
    <source>
        <strain evidence="1">DSM 18626</strain>
    </source>
</reference>